<dbReference type="SMART" id="SM00987">
    <property type="entry name" value="UreE_C"/>
    <property type="match status" value="1"/>
</dbReference>
<proteinExistence type="inferred from homology"/>
<name>A0ABW5SCT1_9FLAO</name>
<dbReference type="InterPro" id="IPR018085">
    <property type="entry name" value="Ura-DNA_Glyclase_AS"/>
</dbReference>
<comment type="caution">
    <text evidence="13">The sequence shown here is derived from an EMBL/GenBank/DDBJ whole genome shotgun (WGS) entry which is preliminary data.</text>
</comment>
<dbReference type="HAMAP" id="MF_00148">
    <property type="entry name" value="UDG"/>
    <property type="match status" value="1"/>
</dbReference>
<dbReference type="NCBIfam" id="NF003591">
    <property type="entry name" value="PRK05254.1-4"/>
    <property type="match status" value="1"/>
</dbReference>
<gene>
    <name evidence="9" type="primary">ung</name>
    <name evidence="13" type="ORF">ACFSQ0_03995</name>
</gene>
<dbReference type="InterPro" id="IPR002043">
    <property type="entry name" value="UDG_fam1"/>
</dbReference>
<evidence type="ECO:0000256" key="11">
    <source>
        <dbReference type="RuleBase" id="RU003780"/>
    </source>
</evidence>
<evidence type="ECO:0000256" key="1">
    <source>
        <dbReference type="ARBA" id="ARBA00001400"/>
    </source>
</evidence>
<organism evidence="13 14">
    <name type="scientific">Mesonia sediminis</name>
    <dbReference type="NCBI Taxonomy" id="1703946"/>
    <lineage>
        <taxon>Bacteria</taxon>
        <taxon>Pseudomonadati</taxon>
        <taxon>Bacteroidota</taxon>
        <taxon>Flavobacteriia</taxon>
        <taxon>Flavobacteriales</taxon>
        <taxon>Flavobacteriaceae</taxon>
        <taxon>Mesonia</taxon>
    </lineage>
</organism>
<dbReference type="RefSeq" id="WP_379044455.1">
    <property type="nucleotide sequence ID" value="NZ_JBHULZ010000023.1"/>
</dbReference>
<evidence type="ECO:0000313" key="14">
    <source>
        <dbReference type="Proteomes" id="UP001597357"/>
    </source>
</evidence>
<dbReference type="NCBIfam" id="TIGR00628">
    <property type="entry name" value="ung"/>
    <property type="match status" value="1"/>
</dbReference>
<comment type="similarity">
    <text evidence="3 9 11">Belongs to the uracil-DNA glycosylase (UDG) superfamily. UNG family.</text>
</comment>
<dbReference type="InterPro" id="IPR005122">
    <property type="entry name" value="Uracil-DNA_glycosylase-like"/>
</dbReference>
<evidence type="ECO:0000256" key="3">
    <source>
        <dbReference type="ARBA" id="ARBA00008184"/>
    </source>
</evidence>
<evidence type="ECO:0000256" key="2">
    <source>
        <dbReference type="ARBA" id="ARBA00002631"/>
    </source>
</evidence>
<dbReference type="GO" id="GO:0004844">
    <property type="term" value="F:uracil DNA N-glycosylase activity"/>
    <property type="evidence" value="ECO:0007669"/>
    <property type="project" value="UniProtKB-EC"/>
</dbReference>
<keyword evidence="9" id="KW-0963">Cytoplasm</keyword>
<evidence type="ECO:0000256" key="4">
    <source>
        <dbReference type="ARBA" id="ARBA00012030"/>
    </source>
</evidence>
<evidence type="ECO:0000256" key="9">
    <source>
        <dbReference type="HAMAP-Rule" id="MF_00148"/>
    </source>
</evidence>
<dbReference type="InterPro" id="IPR036895">
    <property type="entry name" value="Uracil-DNA_glycosylase-like_sf"/>
</dbReference>
<sequence length="221" mass="25036">MEFTLSERWTKVLEKEFTKDYFTDLTSFLNDVYHNKTCYPAQESIFRAFDLCDFNETRVVILGQDPYHGPGQADGLAFSVPNGIKAPPSLRNIIKEIEEDIQAKPHITTDLSAWAQQGVLLLNASLSVEEKKPGSHLKMGWEQFTDACIQAISKEKSGVIFMLWGGFAQKKKKLIDVEKHHVLLSGHPSPLSANRGYWFGNKHFSKANEILIRKGGNPIQW</sequence>
<comment type="function">
    <text evidence="2 9 11">Excises uracil residues from the DNA which can arise as a result of misincorporation of dUMP residues by DNA polymerase or due to deamination of cytosine.</text>
</comment>
<feature type="active site" description="Proton acceptor" evidence="9 10">
    <location>
        <position position="65"/>
    </location>
</feature>
<evidence type="ECO:0000256" key="10">
    <source>
        <dbReference type="PROSITE-ProRule" id="PRU10072"/>
    </source>
</evidence>
<dbReference type="Pfam" id="PF03167">
    <property type="entry name" value="UDG"/>
    <property type="match status" value="1"/>
</dbReference>
<dbReference type="NCBIfam" id="NF003588">
    <property type="entry name" value="PRK05254.1-1"/>
    <property type="match status" value="1"/>
</dbReference>
<comment type="catalytic activity">
    <reaction evidence="1 9 11">
        <text>Hydrolyzes single-stranded DNA or mismatched double-stranded DNA and polynucleotides, releasing free uracil.</text>
        <dbReference type="EC" id="3.2.2.27"/>
    </reaction>
</comment>
<evidence type="ECO:0000256" key="6">
    <source>
        <dbReference type="ARBA" id="ARBA00022763"/>
    </source>
</evidence>
<dbReference type="SMART" id="SM00986">
    <property type="entry name" value="UDG"/>
    <property type="match status" value="1"/>
</dbReference>
<keyword evidence="14" id="KW-1185">Reference proteome</keyword>
<dbReference type="SUPFAM" id="SSF52141">
    <property type="entry name" value="Uracil-DNA glycosylase-like"/>
    <property type="match status" value="1"/>
</dbReference>
<evidence type="ECO:0000256" key="7">
    <source>
        <dbReference type="ARBA" id="ARBA00022801"/>
    </source>
</evidence>
<reference evidence="14" key="1">
    <citation type="journal article" date="2019" name="Int. J. Syst. Evol. Microbiol.">
        <title>The Global Catalogue of Microorganisms (GCM) 10K type strain sequencing project: providing services to taxonomists for standard genome sequencing and annotation.</title>
        <authorList>
            <consortium name="The Broad Institute Genomics Platform"/>
            <consortium name="The Broad Institute Genome Sequencing Center for Infectious Disease"/>
            <person name="Wu L."/>
            <person name="Ma J."/>
        </authorList>
    </citation>
    <scope>NUCLEOTIDE SEQUENCE [LARGE SCALE GENOMIC DNA]</scope>
    <source>
        <strain evidence="14">KCTC 42255</strain>
    </source>
</reference>
<keyword evidence="6 9" id="KW-0227">DNA damage</keyword>
<dbReference type="PANTHER" id="PTHR11264">
    <property type="entry name" value="URACIL-DNA GLYCOSYLASE"/>
    <property type="match status" value="1"/>
</dbReference>
<dbReference type="EC" id="3.2.2.27" evidence="4 9"/>
<evidence type="ECO:0000259" key="12">
    <source>
        <dbReference type="SMART" id="SM00986"/>
    </source>
</evidence>
<dbReference type="PANTHER" id="PTHR11264:SF7">
    <property type="entry name" value="URACIL-DNA GLYCOSYLASE"/>
    <property type="match status" value="1"/>
</dbReference>
<keyword evidence="8 9" id="KW-0234">DNA repair</keyword>
<accession>A0ABW5SCT1</accession>
<evidence type="ECO:0000256" key="8">
    <source>
        <dbReference type="ARBA" id="ARBA00023204"/>
    </source>
</evidence>
<feature type="domain" description="Uracil-DNA glycosylase-like" evidence="12">
    <location>
        <begin position="50"/>
        <end position="211"/>
    </location>
</feature>
<dbReference type="EMBL" id="JBHULZ010000023">
    <property type="protein sequence ID" value="MFD2697144.1"/>
    <property type="molecule type" value="Genomic_DNA"/>
</dbReference>
<dbReference type="Gene3D" id="3.40.470.10">
    <property type="entry name" value="Uracil-DNA glycosylase-like domain"/>
    <property type="match status" value="1"/>
</dbReference>
<keyword evidence="13" id="KW-0326">Glycosidase</keyword>
<protein>
    <recommendedName>
        <fullName evidence="5 9">Uracil-DNA glycosylase</fullName>
        <shortName evidence="9">UDG</shortName>
        <ecNumber evidence="4 9">3.2.2.27</ecNumber>
    </recommendedName>
</protein>
<dbReference type="Proteomes" id="UP001597357">
    <property type="component" value="Unassembled WGS sequence"/>
</dbReference>
<keyword evidence="7 9" id="KW-0378">Hydrolase</keyword>
<dbReference type="CDD" id="cd10027">
    <property type="entry name" value="UDG-F1-like"/>
    <property type="match status" value="1"/>
</dbReference>
<dbReference type="NCBIfam" id="NF003589">
    <property type="entry name" value="PRK05254.1-2"/>
    <property type="match status" value="1"/>
</dbReference>
<evidence type="ECO:0000313" key="13">
    <source>
        <dbReference type="EMBL" id="MFD2697144.1"/>
    </source>
</evidence>
<dbReference type="PROSITE" id="PS00130">
    <property type="entry name" value="U_DNA_GLYCOSYLASE"/>
    <property type="match status" value="1"/>
</dbReference>
<dbReference type="NCBIfam" id="NF003592">
    <property type="entry name" value="PRK05254.1-5"/>
    <property type="match status" value="1"/>
</dbReference>
<comment type="subcellular location">
    <subcellularLocation>
        <location evidence="9">Cytoplasm</location>
    </subcellularLocation>
</comment>
<evidence type="ECO:0000256" key="5">
    <source>
        <dbReference type="ARBA" id="ARBA00018429"/>
    </source>
</evidence>